<keyword evidence="11" id="KW-1185">Reference proteome</keyword>
<organism evidence="10 11">
    <name type="scientific">Rhipicephalus sanguineus</name>
    <name type="common">Brown dog tick</name>
    <name type="synonym">Ixodes sanguineus</name>
    <dbReference type="NCBI Taxonomy" id="34632"/>
    <lineage>
        <taxon>Eukaryota</taxon>
        <taxon>Metazoa</taxon>
        <taxon>Ecdysozoa</taxon>
        <taxon>Arthropoda</taxon>
        <taxon>Chelicerata</taxon>
        <taxon>Arachnida</taxon>
        <taxon>Acari</taxon>
        <taxon>Parasitiformes</taxon>
        <taxon>Ixodida</taxon>
        <taxon>Ixodoidea</taxon>
        <taxon>Ixodidae</taxon>
        <taxon>Rhipicephalinae</taxon>
        <taxon>Rhipicephalus</taxon>
        <taxon>Rhipicephalus</taxon>
    </lineage>
</organism>
<dbReference type="InterPro" id="IPR039859">
    <property type="entry name" value="PFA4/ZDH16/20/ERF2-like"/>
</dbReference>
<keyword evidence="4 7" id="KW-1133">Transmembrane helix</keyword>
<feature type="domain" description="AMP-binding enzyme C-terminal" evidence="9">
    <location>
        <begin position="81"/>
        <end position="137"/>
    </location>
</feature>
<gene>
    <name evidence="10" type="ORF">HPB52_002669</name>
</gene>
<dbReference type="InterPro" id="IPR045851">
    <property type="entry name" value="AMP-bd_C_sf"/>
</dbReference>
<evidence type="ECO:0000256" key="6">
    <source>
        <dbReference type="ARBA" id="ARBA00023315"/>
    </source>
</evidence>
<protein>
    <recommendedName>
        <fullName evidence="7">Palmitoyltransferase</fullName>
        <ecNumber evidence="7">2.3.1.225</ecNumber>
    </recommendedName>
</protein>
<feature type="transmembrane region" description="Helical" evidence="7">
    <location>
        <begin position="184"/>
        <end position="204"/>
    </location>
</feature>
<evidence type="ECO:0000313" key="10">
    <source>
        <dbReference type="EMBL" id="KAH7935024.1"/>
    </source>
</evidence>
<feature type="transmembrane region" description="Helical" evidence="7">
    <location>
        <begin position="152"/>
        <end position="177"/>
    </location>
</feature>
<dbReference type="AlphaFoldDB" id="A0A9D4PCS0"/>
<feature type="domain" description="Palmitoyltransferase DHHC" evidence="8">
    <location>
        <begin position="261"/>
        <end position="376"/>
    </location>
</feature>
<comment type="subcellular location">
    <subcellularLocation>
        <location evidence="1">Membrane</location>
        <topology evidence="1">Multi-pass membrane protein</topology>
    </subcellularLocation>
</comment>
<dbReference type="EMBL" id="JABSTV010001255">
    <property type="protein sequence ID" value="KAH7935024.1"/>
    <property type="molecule type" value="Genomic_DNA"/>
</dbReference>
<dbReference type="Pfam" id="PF01529">
    <property type="entry name" value="DHHC"/>
    <property type="match status" value="1"/>
</dbReference>
<evidence type="ECO:0000259" key="9">
    <source>
        <dbReference type="Pfam" id="PF13193"/>
    </source>
</evidence>
<dbReference type="InterPro" id="IPR001594">
    <property type="entry name" value="Palmitoyltrfase_DHHC"/>
</dbReference>
<reference evidence="10" key="1">
    <citation type="journal article" date="2020" name="Cell">
        <title>Large-Scale Comparative Analyses of Tick Genomes Elucidate Their Genetic Diversity and Vector Capacities.</title>
        <authorList>
            <consortium name="Tick Genome and Microbiome Consortium (TIGMIC)"/>
            <person name="Jia N."/>
            <person name="Wang J."/>
            <person name="Shi W."/>
            <person name="Du L."/>
            <person name="Sun Y."/>
            <person name="Zhan W."/>
            <person name="Jiang J.F."/>
            <person name="Wang Q."/>
            <person name="Zhang B."/>
            <person name="Ji P."/>
            <person name="Bell-Sakyi L."/>
            <person name="Cui X.M."/>
            <person name="Yuan T.T."/>
            <person name="Jiang B.G."/>
            <person name="Yang W.F."/>
            <person name="Lam T.T."/>
            <person name="Chang Q.C."/>
            <person name="Ding S.J."/>
            <person name="Wang X.J."/>
            <person name="Zhu J.G."/>
            <person name="Ruan X.D."/>
            <person name="Zhao L."/>
            <person name="Wei J.T."/>
            <person name="Ye R.Z."/>
            <person name="Que T.C."/>
            <person name="Du C.H."/>
            <person name="Zhou Y.H."/>
            <person name="Cheng J.X."/>
            <person name="Dai P.F."/>
            <person name="Guo W.B."/>
            <person name="Han X.H."/>
            <person name="Huang E.J."/>
            <person name="Li L.F."/>
            <person name="Wei W."/>
            <person name="Gao Y.C."/>
            <person name="Liu J.Z."/>
            <person name="Shao H.Z."/>
            <person name="Wang X."/>
            <person name="Wang C.C."/>
            <person name="Yang T.C."/>
            <person name="Huo Q.B."/>
            <person name="Li W."/>
            <person name="Chen H.Y."/>
            <person name="Chen S.E."/>
            <person name="Zhou L.G."/>
            <person name="Ni X.B."/>
            <person name="Tian J.H."/>
            <person name="Sheng Y."/>
            <person name="Liu T."/>
            <person name="Pan Y.S."/>
            <person name="Xia L.Y."/>
            <person name="Li J."/>
            <person name="Zhao F."/>
            <person name="Cao W.C."/>
        </authorList>
    </citation>
    <scope>NUCLEOTIDE SEQUENCE</scope>
    <source>
        <strain evidence="10">Rsan-2018</strain>
    </source>
</reference>
<dbReference type="Gene3D" id="3.30.300.30">
    <property type="match status" value="1"/>
</dbReference>
<comment type="catalytic activity">
    <reaction evidence="7">
        <text>L-cysteinyl-[protein] + hexadecanoyl-CoA = S-hexadecanoyl-L-cysteinyl-[protein] + CoA</text>
        <dbReference type="Rhea" id="RHEA:36683"/>
        <dbReference type="Rhea" id="RHEA-COMP:10131"/>
        <dbReference type="Rhea" id="RHEA-COMP:11032"/>
        <dbReference type="ChEBI" id="CHEBI:29950"/>
        <dbReference type="ChEBI" id="CHEBI:57287"/>
        <dbReference type="ChEBI" id="CHEBI:57379"/>
        <dbReference type="ChEBI" id="CHEBI:74151"/>
        <dbReference type="EC" id="2.3.1.225"/>
    </reaction>
</comment>
<comment type="similarity">
    <text evidence="7">Belongs to the DHHC palmitoyltransferase family.</text>
</comment>
<dbReference type="EC" id="2.3.1.225" evidence="7"/>
<feature type="transmembrane region" description="Helical" evidence="7">
    <location>
        <begin position="341"/>
        <end position="366"/>
    </location>
</feature>
<proteinExistence type="inferred from homology"/>
<accession>A0A9D4PCS0</accession>
<dbReference type="PROSITE" id="PS50216">
    <property type="entry name" value="DHHC"/>
    <property type="match status" value="1"/>
</dbReference>
<keyword evidence="6 7" id="KW-0012">Acyltransferase</keyword>
<evidence type="ECO:0000256" key="2">
    <source>
        <dbReference type="ARBA" id="ARBA00022679"/>
    </source>
</evidence>
<comment type="caution">
    <text evidence="10">The sequence shown here is derived from an EMBL/GenBank/DDBJ whole genome shotgun (WGS) entry which is preliminary data.</text>
</comment>
<keyword evidence="5 7" id="KW-0472">Membrane</keyword>
<dbReference type="GO" id="GO:0016020">
    <property type="term" value="C:membrane"/>
    <property type="evidence" value="ECO:0007669"/>
    <property type="project" value="UniProtKB-SubCell"/>
</dbReference>
<dbReference type="VEuPathDB" id="VectorBase:RSAN_040130"/>
<keyword evidence="3 7" id="KW-0812">Transmembrane</keyword>
<dbReference type="PANTHER" id="PTHR12246">
    <property type="entry name" value="PALMITOYLTRANSFERASE ZDHHC16"/>
    <property type="match status" value="1"/>
</dbReference>
<reference evidence="10" key="2">
    <citation type="submission" date="2021-09" db="EMBL/GenBank/DDBJ databases">
        <authorList>
            <person name="Jia N."/>
            <person name="Wang J."/>
            <person name="Shi W."/>
            <person name="Du L."/>
            <person name="Sun Y."/>
            <person name="Zhan W."/>
            <person name="Jiang J."/>
            <person name="Wang Q."/>
            <person name="Zhang B."/>
            <person name="Ji P."/>
            <person name="Sakyi L.B."/>
            <person name="Cui X."/>
            <person name="Yuan T."/>
            <person name="Jiang B."/>
            <person name="Yang W."/>
            <person name="Lam T.T.-Y."/>
            <person name="Chang Q."/>
            <person name="Ding S."/>
            <person name="Wang X."/>
            <person name="Zhu J."/>
            <person name="Ruan X."/>
            <person name="Zhao L."/>
            <person name="Wei J."/>
            <person name="Que T."/>
            <person name="Du C."/>
            <person name="Cheng J."/>
            <person name="Dai P."/>
            <person name="Han X."/>
            <person name="Huang E."/>
            <person name="Gao Y."/>
            <person name="Liu J."/>
            <person name="Shao H."/>
            <person name="Ye R."/>
            <person name="Li L."/>
            <person name="Wei W."/>
            <person name="Wang X."/>
            <person name="Wang C."/>
            <person name="Huo Q."/>
            <person name="Li W."/>
            <person name="Guo W."/>
            <person name="Chen H."/>
            <person name="Chen S."/>
            <person name="Zhou L."/>
            <person name="Zhou L."/>
            <person name="Ni X."/>
            <person name="Tian J."/>
            <person name="Zhou Y."/>
            <person name="Sheng Y."/>
            <person name="Liu T."/>
            <person name="Pan Y."/>
            <person name="Xia L."/>
            <person name="Li J."/>
            <person name="Zhao F."/>
            <person name="Cao W."/>
        </authorList>
    </citation>
    <scope>NUCLEOTIDE SEQUENCE</scope>
    <source>
        <strain evidence="10">Rsan-2018</strain>
        <tissue evidence="10">Larvae</tissue>
    </source>
</reference>
<dbReference type="Pfam" id="PF13193">
    <property type="entry name" value="AMP-binding_C"/>
    <property type="match status" value="1"/>
</dbReference>
<dbReference type="InterPro" id="IPR025110">
    <property type="entry name" value="AMP-bd_C"/>
</dbReference>
<evidence type="ECO:0000256" key="7">
    <source>
        <dbReference type="RuleBase" id="RU079119"/>
    </source>
</evidence>
<evidence type="ECO:0000256" key="3">
    <source>
        <dbReference type="ARBA" id="ARBA00022692"/>
    </source>
</evidence>
<evidence type="ECO:0000259" key="8">
    <source>
        <dbReference type="Pfam" id="PF01529"/>
    </source>
</evidence>
<dbReference type="SUPFAM" id="SSF56801">
    <property type="entry name" value="Acetyl-CoA synthetase-like"/>
    <property type="match status" value="1"/>
</dbReference>
<sequence>MIHKLRQFDLTDQVDTSSLRKLIVGGSFLALSVRRSFAQELRLEGLIQGDLGYYSSDGRIFVCGRLKELIKCMDQQVAPAELEELLAADQGVRQVIVVGVPHEQYGEAPRAFVVPRRRLQLEEQQREAEKLKKLVSGSLLGTVIRAVQSICLWVPVVFAVSLFAEAYYAYVFVFCGLFVKENALCFALATVFHLLLFFCLWSFAQTTFTSPARVPPYFHISEDERRNLAHAVRNPTRRAALLEAMAAKRGVLTRAADGSVNYCDPCQRIKPDRCHHCSSCERCILKMDHHCPWFNNCVCYNTYKFFLLTLFYIELLCVYVFFSVSVYVWKRKHHQLLQSMHTVFLVTLGASSFLSIGSFLCLHLTLLSRNCTTLESSRPPNFKERGDSFDLGTPRNFTEVRLRRNGSYHSRP</sequence>
<feature type="transmembrane region" description="Helical" evidence="7">
    <location>
        <begin position="305"/>
        <end position="329"/>
    </location>
</feature>
<evidence type="ECO:0000256" key="1">
    <source>
        <dbReference type="ARBA" id="ARBA00004141"/>
    </source>
</evidence>
<evidence type="ECO:0000313" key="11">
    <source>
        <dbReference type="Proteomes" id="UP000821837"/>
    </source>
</evidence>
<dbReference type="GO" id="GO:0019706">
    <property type="term" value="F:protein-cysteine S-palmitoyltransferase activity"/>
    <property type="evidence" value="ECO:0007669"/>
    <property type="project" value="UniProtKB-EC"/>
</dbReference>
<evidence type="ECO:0000256" key="4">
    <source>
        <dbReference type="ARBA" id="ARBA00022989"/>
    </source>
</evidence>
<comment type="domain">
    <text evidence="7">The DHHC domain is required for palmitoyltransferase activity.</text>
</comment>
<evidence type="ECO:0000256" key="5">
    <source>
        <dbReference type="ARBA" id="ARBA00023136"/>
    </source>
</evidence>
<dbReference type="Proteomes" id="UP000821837">
    <property type="component" value="Unassembled WGS sequence"/>
</dbReference>
<keyword evidence="2 7" id="KW-0808">Transferase</keyword>
<name>A0A9D4PCS0_RHISA</name>